<proteinExistence type="predicted"/>
<name>A0A6I4U0W6_9SPHN</name>
<dbReference type="Proteomes" id="UP000429229">
    <property type="component" value="Unassembled WGS sequence"/>
</dbReference>
<dbReference type="OrthoDB" id="5379851at2"/>
<dbReference type="SUPFAM" id="SSF52309">
    <property type="entry name" value="N-(deoxy)ribosyltransferase-like"/>
    <property type="match status" value="1"/>
</dbReference>
<reference evidence="1 2" key="1">
    <citation type="submission" date="2019-12" db="EMBL/GenBank/DDBJ databases">
        <title>Genomic-based taxomic classification of the family Erythrobacteraceae.</title>
        <authorList>
            <person name="Xu L."/>
        </authorList>
    </citation>
    <scope>NUCLEOTIDE SEQUENCE [LARGE SCALE GENOMIC DNA]</scope>
    <source>
        <strain evidence="1 2">LMG 29519</strain>
    </source>
</reference>
<organism evidence="1 2">
    <name type="scientific">Alteriqipengyuania halimionae</name>
    <dbReference type="NCBI Taxonomy" id="1926630"/>
    <lineage>
        <taxon>Bacteria</taxon>
        <taxon>Pseudomonadati</taxon>
        <taxon>Pseudomonadota</taxon>
        <taxon>Alphaproteobacteria</taxon>
        <taxon>Sphingomonadales</taxon>
        <taxon>Erythrobacteraceae</taxon>
        <taxon>Alteriqipengyuania</taxon>
    </lineage>
</organism>
<comment type="caution">
    <text evidence="1">The sequence shown here is derived from an EMBL/GenBank/DDBJ whole genome shotgun (WGS) entry which is preliminary data.</text>
</comment>
<keyword evidence="2" id="KW-1185">Reference proteome</keyword>
<dbReference type="AlphaFoldDB" id="A0A6I4U0W6"/>
<evidence type="ECO:0000313" key="2">
    <source>
        <dbReference type="Proteomes" id="UP000429229"/>
    </source>
</evidence>
<dbReference type="RefSeq" id="WP_160615108.1">
    <property type="nucleotide sequence ID" value="NZ_WTYR01000001.1"/>
</dbReference>
<evidence type="ECO:0008006" key="3">
    <source>
        <dbReference type="Google" id="ProtNLM"/>
    </source>
</evidence>
<dbReference type="EMBL" id="WTYR01000001">
    <property type="protein sequence ID" value="MXP08565.1"/>
    <property type="molecule type" value="Genomic_DNA"/>
</dbReference>
<protein>
    <recommendedName>
        <fullName evidence="3">Nucleoside 2-deoxyribosyltransferase</fullName>
    </recommendedName>
</protein>
<evidence type="ECO:0000313" key="1">
    <source>
        <dbReference type="EMBL" id="MXP08565.1"/>
    </source>
</evidence>
<dbReference type="Gene3D" id="3.40.50.450">
    <property type="match status" value="1"/>
</dbReference>
<accession>A0A6I4U0W6</accession>
<gene>
    <name evidence="1" type="ORF">GRI68_00015</name>
</gene>
<sequence length="305" mass="34008">MSAPFQGYDATLFNCSVCGQFAISRTALVDNLDQLLPSLTKVRRAALSHKIRLDNDREGKPRMWLSNELRDFIEDGPALPTPGNQATNILRWIGTKVQKTGEPVEILTPDFHSSIGAPSRQFACDLLAELRDQRLVVGMFIPDVNGPSNAQELNLTLNGWELYDQEQKGLVSGSYGFIALKFGDTELDGLINDHVKPALAKIGYETIDLRDVSQAGVIDNIMRMHIRDCAFLIADLTHENAGAYWEAGFAEGLGKPVLYICEAEKFEKEKTHFDTNHCTTVPWRAGNETEFVQELIATIRRSLLL</sequence>